<name>A0A1Y1S8L1_9MICR</name>
<evidence type="ECO:0000256" key="3">
    <source>
        <dbReference type="ARBA" id="ARBA00022833"/>
    </source>
</evidence>
<feature type="zinc finger region" description="C3H1-type" evidence="4">
    <location>
        <begin position="78"/>
        <end position="105"/>
    </location>
</feature>
<evidence type="ECO:0000256" key="4">
    <source>
        <dbReference type="PROSITE-ProRule" id="PRU00723"/>
    </source>
</evidence>
<protein>
    <submittedName>
        <fullName evidence="7">ZC3HF</fullName>
    </submittedName>
</protein>
<dbReference type="OrthoDB" id="278280at2759"/>
<evidence type="ECO:0000256" key="1">
    <source>
        <dbReference type="ARBA" id="ARBA00022723"/>
    </source>
</evidence>
<dbReference type="EMBL" id="LWDP01000009">
    <property type="protein sequence ID" value="ORD94789.1"/>
    <property type="molecule type" value="Genomic_DNA"/>
</dbReference>
<evidence type="ECO:0000313" key="8">
    <source>
        <dbReference type="Proteomes" id="UP000192639"/>
    </source>
</evidence>
<feature type="domain" description="C3H1-type" evidence="6">
    <location>
        <begin position="78"/>
        <end position="105"/>
    </location>
</feature>
<keyword evidence="1 4" id="KW-0479">Metal-binding</keyword>
<dbReference type="Gene3D" id="6.20.400.10">
    <property type="match status" value="1"/>
</dbReference>
<dbReference type="InterPro" id="IPR000571">
    <property type="entry name" value="Znf_CCCH"/>
</dbReference>
<evidence type="ECO:0000256" key="5">
    <source>
        <dbReference type="SAM" id="MobiDB-lite"/>
    </source>
</evidence>
<proteinExistence type="predicted"/>
<dbReference type="GO" id="GO:0003729">
    <property type="term" value="F:mRNA binding"/>
    <property type="evidence" value="ECO:0007669"/>
    <property type="project" value="TreeGrafter"/>
</dbReference>
<dbReference type="PANTHER" id="PTHR12681">
    <property type="entry name" value="ZINC FINGER-CONTAINING PROTEIN P48ZNF"/>
    <property type="match status" value="1"/>
</dbReference>
<dbReference type="Proteomes" id="UP000192639">
    <property type="component" value="Unassembled WGS sequence"/>
</dbReference>
<dbReference type="PANTHER" id="PTHR12681:SF0">
    <property type="entry name" value="ZINC FINGER CCCH DOMAIN-CONTAINING PROTEIN 15"/>
    <property type="match status" value="1"/>
</dbReference>
<dbReference type="Gene3D" id="4.10.1000.10">
    <property type="entry name" value="Zinc finger, CCCH-type"/>
    <property type="match status" value="1"/>
</dbReference>
<evidence type="ECO:0000259" key="6">
    <source>
        <dbReference type="PROSITE" id="PS50103"/>
    </source>
</evidence>
<keyword evidence="2 4" id="KW-0863">Zinc-finger</keyword>
<keyword evidence="3 4" id="KW-0862">Zinc</keyword>
<dbReference type="Pfam" id="PF16543">
    <property type="entry name" value="DFRP_C"/>
    <property type="match status" value="1"/>
</dbReference>
<dbReference type="VEuPathDB" id="MicrosporidiaDB:ECANGB1_2328"/>
<sequence>MGKSQPQVKKEKKPKTPKDIKKELEAKLFGEKDKKKKKEIQGQIKKIDMEIEAENKKRKDVEIAKKVTIRQLIPVGVDPKTVFCLNFKNKNCNLGEKCQFSHIAPKKEDQLDDKQDTGPKLVCKFLIDALNNREFSSEWVCPLPKCKDLHKMTEMSENTEIELSLEEFLELQRQTIDAAKSTPVTEETFKIWKEKKRKEEELHAKRLAALSTAPKGVDLFKFQPDIFEDDEADGDDIDYHAREEVESDQEE</sequence>
<dbReference type="PROSITE" id="PS50103">
    <property type="entry name" value="ZF_C3H1"/>
    <property type="match status" value="1"/>
</dbReference>
<comment type="caution">
    <text evidence="7">The sequence shown here is derived from an EMBL/GenBank/DDBJ whole genome shotgun (WGS) entry which is preliminary data.</text>
</comment>
<dbReference type="SMART" id="SM00356">
    <property type="entry name" value="ZnF_C3H1"/>
    <property type="match status" value="1"/>
</dbReference>
<dbReference type="GO" id="GO:0002181">
    <property type="term" value="P:cytoplasmic translation"/>
    <property type="evidence" value="ECO:0007669"/>
    <property type="project" value="TreeGrafter"/>
</dbReference>
<accession>A0A1Y1S8L1</accession>
<gene>
    <name evidence="7" type="primary">ZC3HF</name>
    <name evidence="7" type="ORF">ECANGB1_2328</name>
</gene>
<feature type="region of interest" description="Disordered" evidence="5">
    <location>
        <begin position="1"/>
        <end position="27"/>
    </location>
</feature>
<dbReference type="AlphaFoldDB" id="A0A1Y1S8L1"/>
<keyword evidence="8" id="KW-1185">Reference proteome</keyword>
<dbReference type="InterPro" id="IPR032378">
    <property type="entry name" value="ZC3H15/TMA46_C"/>
</dbReference>
<evidence type="ECO:0000313" key="7">
    <source>
        <dbReference type="EMBL" id="ORD94789.1"/>
    </source>
</evidence>
<dbReference type="GO" id="GO:0008270">
    <property type="term" value="F:zinc ion binding"/>
    <property type="evidence" value="ECO:0007669"/>
    <property type="project" value="UniProtKB-KW"/>
</dbReference>
<reference evidence="7 8" key="1">
    <citation type="journal article" date="2017" name="Environ. Microbiol.">
        <title>Decay of the glycolytic pathway and adaptation to intranuclear parasitism within Enterocytozoonidae microsporidia.</title>
        <authorList>
            <person name="Wiredu Boakye D."/>
            <person name="Jaroenlak P."/>
            <person name="Prachumwat A."/>
            <person name="Williams T.A."/>
            <person name="Bateman K.S."/>
            <person name="Itsathitphaisarn O."/>
            <person name="Sritunyalucksana K."/>
            <person name="Paszkiewicz K.H."/>
            <person name="Moore K.A."/>
            <person name="Stentiford G.D."/>
            <person name="Williams B.A."/>
        </authorList>
    </citation>
    <scope>NUCLEOTIDE SEQUENCE [LARGE SCALE GENOMIC DNA]</scope>
    <source>
        <strain evidence="7 8">GB1</strain>
    </source>
</reference>
<feature type="compositionally biased region" description="Basic and acidic residues" evidence="5">
    <location>
        <begin position="14"/>
        <end position="27"/>
    </location>
</feature>
<dbReference type="GO" id="GO:0005829">
    <property type="term" value="C:cytosol"/>
    <property type="evidence" value="ECO:0007669"/>
    <property type="project" value="TreeGrafter"/>
</dbReference>
<evidence type="ECO:0000256" key="2">
    <source>
        <dbReference type="ARBA" id="ARBA00022771"/>
    </source>
</evidence>
<organism evidence="7 8">
    <name type="scientific">Enterospora canceri</name>
    <dbReference type="NCBI Taxonomy" id="1081671"/>
    <lineage>
        <taxon>Eukaryota</taxon>
        <taxon>Fungi</taxon>
        <taxon>Fungi incertae sedis</taxon>
        <taxon>Microsporidia</taxon>
        <taxon>Enterocytozoonidae</taxon>
        <taxon>Enterospora</taxon>
    </lineage>
</organism>